<feature type="domain" description="Amidase" evidence="2">
    <location>
        <begin position="71"/>
        <end position="459"/>
    </location>
</feature>
<dbReference type="InterPro" id="IPR014085">
    <property type="entry name" value="Allophanate_hydrolase"/>
</dbReference>
<gene>
    <name evidence="4" type="primary">atzF</name>
    <name evidence="4" type="ORF">GCM10022252_21440</name>
</gene>
<organism evidence="4 5">
    <name type="scientific">Streptosporangium oxazolinicum</name>
    <dbReference type="NCBI Taxonomy" id="909287"/>
    <lineage>
        <taxon>Bacteria</taxon>
        <taxon>Bacillati</taxon>
        <taxon>Actinomycetota</taxon>
        <taxon>Actinomycetes</taxon>
        <taxon>Streptosporangiales</taxon>
        <taxon>Streptosporangiaceae</taxon>
        <taxon>Streptosporangium</taxon>
    </lineage>
</organism>
<dbReference type="Gene3D" id="3.10.490.10">
    <property type="entry name" value="Gamma-glutamyl cyclotransferase-like"/>
    <property type="match status" value="1"/>
</dbReference>
<keyword evidence="4" id="KW-0378">Hydrolase</keyword>
<proteinExistence type="predicted"/>
<dbReference type="Proteomes" id="UP001501251">
    <property type="component" value="Unassembled WGS sequence"/>
</dbReference>
<feature type="region of interest" description="Disordered" evidence="1">
    <location>
        <begin position="469"/>
        <end position="492"/>
    </location>
</feature>
<sequence length="662" mass="68113">MHPPPDPDSMSHPTLAGTDSTNSPLRLDLESLSALYRAGTVRPADVAGEVLARIAARGDDHVWITLRPAADLLGDAADLARRWPDPETRPPLYGVPFAVKDNVDAAGLPTTAACPAYSYVPERGAPLVERLLAAGALLVGKTNLDQFATGLSGTRSPYGACESPLLPGLISGGSSSGSAVAVAADLVSFAIGTDTAGSGRVPAALTGTVGVKPSRGLVSTLGVVPACASLDCPSVFARSAADGLAVLSVIAAFELADPWSRALPVPGRVPPSARPLRIGIPLLPDFFGDTAAEAAFAETTERLTGLGHRLVLVDLAPFLAAGRLLYEGPWLAERLAAVGDFVARNPGEVHPVTLKVLSGGGALSAVDAFEGLHRLRALDAETREAWASMDVLAVPTVPTTFTVAEMLESPIERNAILGHYTTFTNLLDLAGISVPAGTTTTGRPHGVTFLGPAGSDELLAALAATFHAPTDTPTIPAQNTRPTTTPLPDGRPTATLLPDGPPTATPVPYARPAAVPTSDPQPAVVTPSAGIPATRPILAVVGAHRSGQPLHGQLTSLGATGLGTALTAPLYHLYALNDGDIPRPGLVRSTSGGVPVEVELYDLSPSALGILLTRTTSPLGLGTIELADGRAVHGFLCEPYATEQAPDISHHRNWPDYLLSLP</sequence>
<dbReference type="InterPro" id="IPR000120">
    <property type="entry name" value="Amidase"/>
</dbReference>
<feature type="region of interest" description="Disordered" evidence="1">
    <location>
        <begin position="1"/>
        <end position="23"/>
    </location>
</feature>
<dbReference type="InterPro" id="IPR053844">
    <property type="entry name" value="AH_C"/>
</dbReference>
<evidence type="ECO:0000259" key="2">
    <source>
        <dbReference type="Pfam" id="PF01425"/>
    </source>
</evidence>
<dbReference type="PANTHER" id="PTHR11895">
    <property type="entry name" value="TRANSAMIDASE"/>
    <property type="match status" value="1"/>
</dbReference>
<dbReference type="Gene3D" id="3.90.1300.10">
    <property type="entry name" value="Amidase signature (AS) domain"/>
    <property type="match status" value="1"/>
</dbReference>
<evidence type="ECO:0000259" key="3">
    <source>
        <dbReference type="Pfam" id="PF21986"/>
    </source>
</evidence>
<dbReference type="InterPro" id="IPR036928">
    <property type="entry name" value="AS_sf"/>
</dbReference>
<dbReference type="NCBIfam" id="TIGR02713">
    <property type="entry name" value="allophanate_hyd"/>
    <property type="match status" value="1"/>
</dbReference>
<dbReference type="SUPFAM" id="SSF75304">
    <property type="entry name" value="Amidase signature (AS) enzymes"/>
    <property type="match status" value="1"/>
</dbReference>
<dbReference type="GO" id="GO:0016787">
    <property type="term" value="F:hydrolase activity"/>
    <property type="evidence" value="ECO:0007669"/>
    <property type="project" value="UniProtKB-KW"/>
</dbReference>
<evidence type="ECO:0000313" key="5">
    <source>
        <dbReference type="Proteomes" id="UP001501251"/>
    </source>
</evidence>
<comment type="caution">
    <text evidence="4">The sequence shown here is derived from an EMBL/GenBank/DDBJ whole genome shotgun (WGS) entry which is preliminary data.</text>
</comment>
<dbReference type="Pfam" id="PF01425">
    <property type="entry name" value="Amidase"/>
    <property type="match status" value="1"/>
</dbReference>
<name>A0ABP8APS1_9ACTN</name>
<dbReference type="NCBIfam" id="NF006043">
    <property type="entry name" value="PRK08186.1"/>
    <property type="match status" value="1"/>
</dbReference>
<protein>
    <submittedName>
        <fullName evidence="4">Allophanate hydrolase</fullName>
    </submittedName>
</protein>
<keyword evidence="5" id="KW-1185">Reference proteome</keyword>
<dbReference type="Gene3D" id="1.20.58.1700">
    <property type="match status" value="1"/>
</dbReference>
<accession>A0ABP8APS1</accession>
<evidence type="ECO:0000313" key="4">
    <source>
        <dbReference type="EMBL" id="GAA4187598.1"/>
    </source>
</evidence>
<dbReference type="EMBL" id="BAABAQ010000003">
    <property type="protein sequence ID" value="GAA4187598.1"/>
    <property type="molecule type" value="Genomic_DNA"/>
</dbReference>
<dbReference type="PANTHER" id="PTHR11895:SF169">
    <property type="entry name" value="GLUTAMYL-TRNA(GLN) AMIDOTRANSFERASE"/>
    <property type="match status" value="1"/>
</dbReference>
<evidence type="ECO:0000256" key="1">
    <source>
        <dbReference type="SAM" id="MobiDB-lite"/>
    </source>
</evidence>
<reference evidence="5" key="1">
    <citation type="journal article" date="2019" name="Int. J. Syst. Evol. Microbiol.">
        <title>The Global Catalogue of Microorganisms (GCM) 10K type strain sequencing project: providing services to taxonomists for standard genome sequencing and annotation.</title>
        <authorList>
            <consortium name="The Broad Institute Genomics Platform"/>
            <consortium name="The Broad Institute Genome Sequencing Center for Infectious Disease"/>
            <person name="Wu L."/>
            <person name="Ma J."/>
        </authorList>
    </citation>
    <scope>NUCLEOTIDE SEQUENCE [LARGE SCALE GENOMIC DNA]</scope>
    <source>
        <strain evidence="5">JCM 17388</strain>
    </source>
</reference>
<dbReference type="Pfam" id="PF21986">
    <property type="entry name" value="AH_C"/>
    <property type="match status" value="1"/>
</dbReference>
<dbReference type="RefSeq" id="WP_344917615.1">
    <property type="nucleotide sequence ID" value="NZ_BAABAQ010000003.1"/>
</dbReference>
<feature type="domain" description="Allophanate hydrolase C-terminal" evidence="3">
    <location>
        <begin position="538"/>
        <end position="658"/>
    </location>
</feature>
<dbReference type="InterPro" id="IPR023631">
    <property type="entry name" value="Amidase_dom"/>
</dbReference>
<feature type="compositionally biased region" description="Polar residues" evidence="1">
    <location>
        <begin position="471"/>
        <end position="486"/>
    </location>
</feature>